<dbReference type="RefSeq" id="WP_071913129.1">
    <property type="nucleotide sequence ID" value="NZ_CP017637.1"/>
</dbReference>
<evidence type="ECO:0000313" key="2">
    <source>
        <dbReference type="Proteomes" id="UP000181962"/>
    </source>
</evidence>
<dbReference type="AlphaFoldDB" id="A0A1L3FDP3"/>
<evidence type="ECO:0000313" key="1">
    <source>
        <dbReference type="EMBL" id="APG11398.1"/>
    </source>
</evidence>
<proteinExistence type="predicted"/>
<protein>
    <submittedName>
        <fullName evidence="1">Uncharacterized protein</fullName>
    </submittedName>
</protein>
<gene>
    <name evidence="1" type="ORF">BKD09_23985</name>
</gene>
<dbReference type="Proteomes" id="UP000181962">
    <property type="component" value="Chromosome"/>
</dbReference>
<name>A0A1L3FDP3_BRAJP</name>
<accession>A0A1L3FDP3</accession>
<dbReference type="EMBL" id="CP017637">
    <property type="protein sequence ID" value="APG11398.1"/>
    <property type="molecule type" value="Genomic_DNA"/>
</dbReference>
<reference evidence="1 2" key="1">
    <citation type="submission" date="2016-11" db="EMBL/GenBank/DDBJ databases">
        <title>Complete Genome Sequence of Bradyrhizobium sp. strain J5, an isolated from soybean nodule in Hokkaido.</title>
        <authorList>
            <person name="Kanehara K."/>
        </authorList>
    </citation>
    <scope>NUCLEOTIDE SEQUENCE [LARGE SCALE GENOMIC DNA]</scope>
    <source>
        <strain evidence="1 2">J5</strain>
    </source>
</reference>
<sequence length="62" mass="6875">MKENSWHRRHAIQLASQLPEGNEDALIILRLMARLVTDFLDAPEPTQKPAPVVVLIGGNECA</sequence>
<dbReference type="OrthoDB" id="8252015at2"/>
<organism evidence="1 2">
    <name type="scientific">Bradyrhizobium japonicum</name>
    <dbReference type="NCBI Taxonomy" id="375"/>
    <lineage>
        <taxon>Bacteria</taxon>
        <taxon>Pseudomonadati</taxon>
        <taxon>Pseudomonadota</taxon>
        <taxon>Alphaproteobacteria</taxon>
        <taxon>Hyphomicrobiales</taxon>
        <taxon>Nitrobacteraceae</taxon>
        <taxon>Bradyrhizobium</taxon>
    </lineage>
</organism>